<proteinExistence type="predicted"/>
<keyword evidence="2" id="KW-1185">Reference proteome</keyword>
<dbReference type="PANTHER" id="PTHR35046">
    <property type="entry name" value="ZINC KNUCKLE (CCHC-TYPE) FAMILY PROTEIN"/>
    <property type="match status" value="1"/>
</dbReference>
<organism evidence="1 2">
    <name type="scientific">Cephalotus follicularis</name>
    <name type="common">Albany pitcher plant</name>
    <dbReference type="NCBI Taxonomy" id="3775"/>
    <lineage>
        <taxon>Eukaryota</taxon>
        <taxon>Viridiplantae</taxon>
        <taxon>Streptophyta</taxon>
        <taxon>Embryophyta</taxon>
        <taxon>Tracheophyta</taxon>
        <taxon>Spermatophyta</taxon>
        <taxon>Magnoliopsida</taxon>
        <taxon>eudicotyledons</taxon>
        <taxon>Gunneridae</taxon>
        <taxon>Pentapetalae</taxon>
        <taxon>rosids</taxon>
        <taxon>fabids</taxon>
        <taxon>Oxalidales</taxon>
        <taxon>Cephalotaceae</taxon>
        <taxon>Cephalotus</taxon>
    </lineage>
</organism>
<dbReference type="OrthoDB" id="1750432at2759"/>
<evidence type="ECO:0000313" key="2">
    <source>
        <dbReference type="Proteomes" id="UP000187406"/>
    </source>
</evidence>
<reference evidence="2" key="1">
    <citation type="submission" date="2016-04" db="EMBL/GenBank/DDBJ databases">
        <title>Cephalotus genome sequencing.</title>
        <authorList>
            <person name="Fukushima K."/>
            <person name="Hasebe M."/>
            <person name="Fang X."/>
        </authorList>
    </citation>
    <scope>NUCLEOTIDE SEQUENCE [LARGE SCALE GENOMIC DNA]</scope>
    <source>
        <strain evidence="2">cv. St1</strain>
    </source>
</reference>
<comment type="caution">
    <text evidence="1">The sequence shown here is derived from an EMBL/GenBank/DDBJ whole genome shotgun (WGS) entry which is preliminary data.</text>
</comment>
<dbReference type="Proteomes" id="UP000187406">
    <property type="component" value="Unassembled WGS sequence"/>
</dbReference>
<dbReference type="EMBL" id="BDDD01000794">
    <property type="protein sequence ID" value="GAV70274.1"/>
    <property type="molecule type" value="Genomic_DNA"/>
</dbReference>
<dbReference type="PANTHER" id="PTHR35046:SF26">
    <property type="entry name" value="RNA-DIRECTED DNA POLYMERASE"/>
    <property type="match status" value="1"/>
</dbReference>
<gene>
    <name evidence="1" type="ORF">CFOL_v3_13772</name>
</gene>
<evidence type="ECO:0000313" key="1">
    <source>
        <dbReference type="EMBL" id="GAV70274.1"/>
    </source>
</evidence>
<sequence>MAKEVVDKLKLAIEKHPHPYKVSWFRRGNEIPINSRCLVQFSMGNAYKDEVWCDVIPMDACHILLGRSYLYDRDMIHHSPNTYTFYKDNRKLTLQPLKQESTSGKIDGKSNSFLTARQFDKLSSWTQVVHVLFGRIVGSKEVEN</sequence>
<name>A0A1Q3BQZ9_CEPFO</name>
<dbReference type="AlphaFoldDB" id="A0A1Q3BQZ9"/>
<dbReference type="CDD" id="cd00303">
    <property type="entry name" value="retropepsin_like"/>
    <property type="match status" value="1"/>
</dbReference>
<protein>
    <submittedName>
        <fullName evidence="1">Uncharacterized protein</fullName>
    </submittedName>
</protein>
<dbReference type="InParanoid" id="A0A1Q3BQZ9"/>
<accession>A0A1Q3BQZ9</accession>